<dbReference type="PANTHER" id="PTHR21027:SF1">
    <property type="entry name" value="TRNA-SPLICING ENDONUCLEASE SUBUNIT SEN54"/>
    <property type="match status" value="1"/>
</dbReference>
<reference evidence="5 6" key="1">
    <citation type="submission" date="2016-05" db="EMBL/GenBank/DDBJ databases">
        <title>Comparative genomics of biotechnologically important yeasts.</title>
        <authorList>
            <consortium name="DOE Joint Genome Institute"/>
            <person name="Riley R."/>
            <person name="Haridas S."/>
            <person name="Wolfe K.H."/>
            <person name="Lopes M.R."/>
            <person name="Hittinger C.T."/>
            <person name="Goker M."/>
            <person name="Salamov A."/>
            <person name="Wisecaver J."/>
            <person name="Long T.M."/>
            <person name="Aerts A.L."/>
            <person name="Barry K."/>
            <person name="Choi C."/>
            <person name="Clum A."/>
            <person name="Coughlan A.Y."/>
            <person name="Deshpande S."/>
            <person name="Douglass A.P."/>
            <person name="Hanson S.J."/>
            <person name="Klenk H.-P."/>
            <person name="LaButti K."/>
            <person name="Lapidus A."/>
            <person name="Lindquist E."/>
            <person name="Lipzen A."/>
            <person name="Meier-kolthoff J.P."/>
            <person name="Ohm R.A."/>
            <person name="Otillar R.P."/>
            <person name="Pangilinan J."/>
            <person name="Peng Y."/>
            <person name="Rokas A."/>
            <person name="Rosa C.A."/>
            <person name="Scheuner C."/>
            <person name="Sibirny A.A."/>
            <person name="Slot J.C."/>
            <person name="Stielow J.B."/>
            <person name="Sun H."/>
            <person name="Kurtzman C.P."/>
            <person name="Blackwell M."/>
            <person name="Grigoriev I.V."/>
            <person name="Jeffries T.W."/>
        </authorList>
    </citation>
    <scope>NUCLEOTIDE SEQUENCE [LARGE SCALE GENOMIC DNA]</scope>
    <source>
        <strain evidence="5 6">NRRL YB-4993</strain>
    </source>
</reference>
<feature type="region of interest" description="Disordered" evidence="3">
    <location>
        <begin position="350"/>
        <end position="378"/>
    </location>
</feature>
<organism evidence="5 6">
    <name type="scientific">Metschnikowia bicuspidata var. bicuspidata NRRL YB-4993</name>
    <dbReference type="NCBI Taxonomy" id="869754"/>
    <lineage>
        <taxon>Eukaryota</taxon>
        <taxon>Fungi</taxon>
        <taxon>Dikarya</taxon>
        <taxon>Ascomycota</taxon>
        <taxon>Saccharomycotina</taxon>
        <taxon>Pichiomycetes</taxon>
        <taxon>Metschnikowiaceae</taxon>
        <taxon>Metschnikowia</taxon>
    </lineage>
</organism>
<evidence type="ECO:0000313" key="5">
    <source>
        <dbReference type="EMBL" id="OBA20538.1"/>
    </source>
</evidence>
<dbReference type="InterPro" id="IPR024337">
    <property type="entry name" value="tRNA_splic_suSen54"/>
</dbReference>
<dbReference type="OrthoDB" id="408683at2759"/>
<evidence type="ECO:0000256" key="2">
    <source>
        <dbReference type="ARBA" id="ARBA00022694"/>
    </source>
</evidence>
<comment type="caution">
    <text evidence="5">The sequence shown here is derived from an EMBL/GenBank/DDBJ whole genome shotgun (WGS) entry which is preliminary data.</text>
</comment>
<gene>
    <name evidence="5" type="ORF">METBIDRAFT_43049</name>
</gene>
<keyword evidence="2" id="KW-0819">tRNA processing</keyword>
<proteinExistence type="inferred from homology"/>
<evidence type="ECO:0000256" key="3">
    <source>
        <dbReference type="SAM" id="MobiDB-lite"/>
    </source>
</evidence>
<sequence length="452" mass="52160">MSGGDGEFDLINDDCIEESINDWGLINQNQSSSKINDETLPKRSEKFFDQDGSDAQKLKLEYARDQMYLALLHIRGHHIKQLLVGVWIHSKRKAFIPHAKGSFFKDMGAPHVYKLKKKLQGVWLSEIEAIYLTERGSLVMYAANDQFLEFMENDNLLFNYETLTHLTLAHLQTTAFGLNCELVDKYKVFALLKRLGYSVMEHRALHILLDQCDLPSEPEGKKHLSFFSAIQSFGVSFGTTLRRLYTLLLEKQSHFLTYTLVYKSLALVPTSDFMSFGPPYALDPRYRIIFNVWKPSPHFSKKNPPAPDFQIGILNTSKVAFPDLGSIQGTWAYLDNKRDTECIRKPKETKISKTTDVSNKTKKEMKAQNKAERESRLDPKLRNRNNYLRNRDKLLKQGTTGRSTVFAVVDNGVVNFTTFNETDFRLRYCAKDLNEFETREDHGIVWNERLDV</sequence>
<dbReference type="Pfam" id="PF12928">
    <property type="entry name" value="tRNA_int_end_N2"/>
    <property type="match status" value="1"/>
</dbReference>
<name>A0A1A0H9I5_9ASCO</name>
<dbReference type="RefSeq" id="XP_018711060.1">
    <property type="nucleotide sequence ID" value="XM_018857613.1"/>
</dbReference>
<evidence type="ECO:0000259" key="4">
    <source>
        <dbReference type="Pfam" id="PF12928"/>
    </source>
</evidence>
<accession>A0A1A0H9I5</accession>
<dbReference type="STRING" id="869754.A0A1A0H9I5"/>
<protein>
    <recommendedName>
        <fullName evidence="4">tRNA-splicing endonuclease subunit Sen54 N-terminal domain-containing protein</fullName>
    </recommendedName>
</protein>
<dbReference type="GeneID" id="30030589"/>
<dbReference type="Proteomes" id="UP000092555">
    <property type="component" value="Unassembled WGS sequence"/>
</dbReference>
<keyword evidence="6" id="KW-1185">Reference proteome</keyword>
<dbReference type="EMBL" id="LXTC01000004">
    <property type="protein sequence ID" value="OBA20538.1"/>
    <property type="molecule type" value="Genomic_DNA"/>
</dbReference>
<evidence type="ECO:0000256" key="1">
    <source>
        <dbReference type="ARBA" id="ARBA00005736"/>
    </source>
</evidence>
<dbReference type="PANTHER" id="PTHR21027">
    <property type="entry name" value="TRNA-SPLICING ENDONUCLEASE SUBUNIT SEN54"/>
    <property type="match status" value="1"/>
</dbReference>
<comment type="similarity">
    <text evidence="1">Belongs to the SEN54 family.</text>
</comment>
<dbReference type="InterPro" id="IPR024336">
    <property type="entry name" value="tRNA_splic_suSen54_N"/>
</dbReference>
<evidence type="ECO:0000313" key="6">
    <source>
        <dbReference type="Proteomes" id="UP000092555"/>
    </source>
</evidence>
<feature type="domain" description="tRNA-splicing endonuclease subunit Sen54 N-terminal" evidence="4">
    <location>
        <begin position="70"/>
        <end position="141"/>
    </location>
</feature>
<dbReference type="GO" id="GO:0000379">
    <property type="term" value="P:tRNA-type intron splice site recognition and cleavage"/>
    <property type="evidence" value="ECO:0007669"/>
    <property type="project" value="TreeGrafter"/>
</dbReference>
<dbReference type="AlphaFoldDB" id="A0A1A0H9I5"/>
<dbReference type="GO" id="GO:0000214">
    <property type="term" value="C:tRNA-intron endonuclease complex"/>
    <property type="evidence" value="ECO:0007669"/>
    <property type="project" value="TreeGrafter"/>
</dbReference>